<reference evidence="8 9" key="1">
    <citation type="submission" date="2015-05" db="EMBL/GenBank/DDBJ databases">
        <title>Genome sequences of Pluralibacter gergoviae.</title>
        <authorList>
            <person name="Greninger A.L."/>
            <person name="Miller S."/>
        </authorList>
    </citation>
    <scope>NUCLEOTIDE SEQUENCE [LARGE SCALE GENOMIC DNA]</scope>
    <source>
        <strain evidence="8 9">JS81F13</strain>
    </source>
</reference>
<evidence type="ECO:0000313" key="9">
    <source>
        <dbReference type="Proteomes" id="UP000036196"/>
    </source>
</evidence>
<dbReference type="PANTHER" id="PTHR30068">
    <property type="entry name" value="URONATE ISOMERASE"/>
    <property type="match status" value="1"/>
</dbReference>
<comment type="catalytic activity">
    <reaction evidence="1 7">
        <text>D-glucuronate = D-fructuronate</text>
        <dbReference type="Rhea" id="RHEA:13049"/>
        <dbReference type="ChEBI" id="CHEBI:58720"/>
        <dbReference type="ChEBI" id="CHEBI:59863"/>
        <dbReference type="EC" id="5.3.1.12"/>
    </reaction>
</comment>
<dbReference type="EC" id="5.3.1.12" evidence="4 7"/>
<protein>
    <recommendedName>
        <fullName evidence="5 7">Uronate isomerase</fullName>
        <ecNumber evidence="4 7">5.3.1.12</ecNumber>
    </recommendedName>
    <alternativeName>
        <fullName evidence="7">Glucuronate isomerase</fullName>
    </alternativeName>
    <alternativeName>
        <fullName evidence="7">Uronic isomerase</fullName>
    </alternativeName>
</protein>
<name>A0A0J5L9L9_PLUGE</name>
<dbReference type="NCBIfam" id="NF002794">
    <property type="entry name" value="PRK02925.1"/>
    <property type="match status" value="1"/>
</dbReference>
<comment type="similarity">
    <text evidence="3 7">Belongs to the metallo-dependent hydrolases superfamily. Uronate isomerase family.</text>
</comment>
<dbReference type="InterPro" id="IPR032466">
    <property type="entry name" value="Metal_Hydrolase"/>
</dbReference>
<dbReference type="EMBL" id="LDZF01000005">
    <property type="protein sequence ID" value="KMK14999.1"/>
    <property type="molecule type" value="Genomic_DNA"/>
</dbReference>
<evidence type="ECO:0000256" key="3">
    <source>
        <dbReference type="ARBA" id="ARBA00008397"/>
    </source>
</evidence>
<dbReference type="GO" id="GO:0019698">
    <property type="term" value="P:D-galacturonate catabolic process"/>
    <property type="evidence" value="ECO:0007669"/>
    <property type="project" value="TreeGrafter"/>
</dbReference>
<keyword evidence="6 7" id="KW-0413">Isomerase</keyword>
<comment type="catalytic activity">
    <reaction evidence="7">
        <text>aldehydo-D-galacturonate = keto-D-tagaturonate</text>
        <dbReference type="Rhea" id="RHEA:27702"/>
        <dbReference type="ChEBI" id="CHEBI:12952"/>
        <dbReference type="ChEBI" id="CHEBI:17886"/>
    </reaction>
</comment>
<organism evidence="8 9">
    <name type="scientific">Pluralibacter gergoviae</name>
    <name type="common">Enterobacter gergoviae</name>
    <dbReference type="NCBI Taxonomy" id="61647"/>
    <lineage>
        <taxon>Bacteria</taxon>
        <taxon>Pseudomonadati</taxon>
        <taxon>Pseudomonadota</taxon>
        <taxon>Gammaproteobacteria</taxon>
        <taxon>Enterobacterales</taxon>
        <taxon>Enterobacteriaceae</taxon>
        <taxon>Pluralibacter</taxon>
    </lineage>
</organism>
<evidence type="ECO:0000256" key="2">
    <source>
        <dbReference type="ARBA" id="ARBA00004892"/>
    </source>
</evidence>
<dbReference type="PANTHER" id="PTHR30068:SF4">
    <property type="entry name" value="URONATE ISOMERASE"/>
    <property type="match status" value="1"/>
</dbReference>
<gene>
    <name evidence="7" type="primary">uxaC</name>
    <name evidence="8" type="ORF">ABW06_06225</name>
</gene>
<proteinExistence type="inferred from homology"/>
<sequence length="473" mass="53442">MAMINDEFMISNAPGRRLYAALAKTLPVIDYHCHLEAKAIWENRPFTDITQLWLEGDHYKWRAMRANGIPEDKITGAASAEKKFEAWAQTVEACFGNPLYHWTHLELKFYFDIDDTLSSKNWRQIMAQCNERLRGDDFLPRALIRRSNVEVLCTTDGPLDDLEYHQLLAKDGFATRVLPTFRPDALFEADPVAFQTFTAALAQKSDQSITTLSDFLAALERRIDFFHRVGCRISDHGPLAIGFCSLSRPQQKSLFMSRMAGEALSKEELQAWDTLIFIALAKMYRRRGWAMQIHFGAIRNNNALMLKKVGINSGFDSIGDQVNLAANLNGLLGAMAENDGLPKTILYNLNASYNDVVASAIANFQSGEDGIKSPLQFGSGWWFNDTRRGMINQLNALADQGLLANFIGMLTDSRSFVSYTRHDYFRRILCDLIGGWVERGEVPADDDILASMIRGICVDNARRYFRFDAQVQG</sequence>
<evidence type="ECO:0000256" key="6">
    <source>
        <dbReference type="ARBA" id="ARBA00023235"/>
    </source>
</evidence>
<evidence type="ECO:0000256" key="1">
    <source>
        <dbReference type="ARBA" id="ARBA00001165"/>
    </source>
</evidence>
<dbReference type="Pfam" id="PF02614">
    <property type="entry name" value="UxaC"/>
    <property type="match status" value="1"/>
</dbReference>
<dbReference type="PATRIC" id="fig|61647.15.peg.4309"/>
<dbReference type="GO" id="GO:0008880">
    <property type="term" value="F:glucuronate isomerase activity"/>
    <property type="evidence" value="ECO:0007669"/>
    <property type="project" value="UniProtKB-UniRule"/>
</dbReference>
<evidence type="ECO:0000256" key="4">
    <source>
        <dbReference type="ARBA" id="ARBA00012546"/>
    </source>
</evidence>
<dbReference type="AlphaFoldDB" id="A0A0J5L9L9"/>
<comment type="pathway">
    <text evidence="2 7">Carbohydrate metabolism; pentose and glucuronate interconversion.</text>
</comment>
<keyword evidence="9" id="KW-1185">Reference proteome</keyword>
<evidence type="ECO:0000313" key="8">
    <source>
        <dbReference type="EMBL" id="KMK14999.1"/>
    </source>
</evidence>
<evidence type="ECO:0000256" key="5">
    <source>
        <dbReference type="ARBA" id="ARBA00020555"/>
    </source>
</evidence>
<dbReference type="HAMAP" id="MF_00675">
    <property type="entry name" value="UxaC"/>
    <property type="match status" value="1"/>
</dbReference>
<dbReference type="Proteomes" id="UP000036196">
    <property type="component" value="Unassembled WGS sequence"/>
</dbReference>
<dbReference type="InterPro" id="IPR003766">
    <property type="entry name" value="Uronate_isomerase"/>
</dbReference>
<evidence type="ECO:0000256" key="7">
    <source>
        <dbReference type="HAMAP-Rule" id="MF_00675"/>
    </source>
</evidence>
<accession>A0A0J5L9L9</accession>
<comment type="caution">
    <text evidence="8">The sequence shown here is derived from an EMBL/GenBank/DDBJ whole genome shotgun (WGS) entry which is preliminary data.</text>
</comment>
<dbReference type="RefSeq" id="WP_048278497.1">
    <property type="nucleotide sequence ID" value="NZ_LDZF01000005.1"/>
</dbReference>
<dbReference type="SUPFAM" id="SSF51556">
    <property type="entry name" value="Metallo-dependent hydrolases"/>
    <property type="match status" value="1"/>
</dbReference>
<dbReference type="GO" id="GO:0042840">
    <property type="term" value="P:D-glucuronate catabolic process"/>
    <property type="evidence" value="ECO:0007669"/>
    <property type="project" value="TreeGrafter"/>
</dbReference>
<dbReference type="Gene3D" id="1.10.2020.10">
    <property type="entry name" value="uronate isomerase, domain 2, chain A"/>
    <property type="match status" value="1"/>
</dbReference>
<dbReference type="Gene3D" id="3.20.20.140">
    <property type="entry name" value="Metal-dependent hydrolases"/>
    <property type="match status" value="1"/>
</dbReference>
<dbReference type="UniPathway" id="UPA00246"/>